<name>A0ABD3IE00_9MARC</name>
<feature type="region of interest" description="Disordered" evidence="5">
    <location>
        <begin position="374"/>
        <end position="394"/>
    </location>
</feature>
<evidence type="ECO:0000256" key="5">
    <source>
        <dbReference type="SAM" id="MobiDB-lite"/>
    </source>
</evidence>
<gene>
    <name evidence="8" type="ORF">R1sor_018504</name>
</gene>
<dbReference type="GO" id="GO:0003677">
    <property type="term" value="F:DNA binding"/>
    <property type="evidence" value="ECO:0007669"/>
    <property type="project" value="UniProtKB-KW"/>
</dbReference>
<feature type="domain" description="HTH myb-type" evidence="7">
    <location>
        <begin position="62"/>
        <end position="116"/>
    </location>
</feature>
<feature type="region of interest" description="Disordered" evidence="5">
    <location>
        <begin position="212"/>
        <end position="234"/>
    </location>
</feature>
<organism evidence="8 9">
    <name type="scientific">Riccia sorocarpa</name>
    <dbReference type="NCBI Taxonomy" id="122646"/>
    <lineage>
        <taxon>Eukaryota</taxon>
        <taxon>Viridiplantae</taxon>
        <taxon>Streptophyta</taxon>
        <taxon>Embryophyta</taxon>
        <taxon>Marchantiophyta</taxon>
        <taxon>Marchantiopsida</taxon>
        <taxon>Marchantiidae</taxon>
        <taxon>Marchantiales</taxon>
        <taxon>Ricciaceae</taxon>
        <taxon>Riccia</taxon>
    </lineage>
</organism>
<feature type="domain" description="HTH myb-type" evidence="7">
    <location>
        <begin position="9"/>
        <end position="61"/>
    </location>
</feature>
<comment type="caution">
    <text evidence="8">The sequence shown here is derived from an EMBL/GenBank/DDBJ whole genome shotgun (WGS) entry which is preliminary data.</text>
</comment>
<dbReference type="CDD" id="cd00167">
    <property type="entry name" value="SANT"/>
    <property type="match status" value="2"/>
</dbReference>
<evidence type="ECO:0000256" key="1">
    <source>
        <dbReference type="ARBA" id="ARBA00004123"/>
    </source>
</evidence>
<feature type="domain" description="Myb-like" evidence="6">
    <location>
        <begin position="62"/>
        <end position="112"/>
    </location>
</feature>
<dbReference type="Proteomes" id="UP001633002">
    <property type="component" value="Unassembled WGS sequence"/>
</dbReference>
<dbReference type="InterPro" id="IPR001005">
    <property type="entry name" value="SANT/Myb"/>
</dbReference>
<evidence type="ECO:0000313" key="9">
    <source>
        <dbReference type="Proteomes" id="UP001633002"/>
    </source>
</evidence>
<comment type="subcellular location">
    <subcellularLocation>
        <location evidence="1">Nucleus</location>
    </subcellularLocation>
</comment>
<keyword evidence="9" id="KW-1185">Reference proteome</keyword>
<dbReference type="SMART" id="SM00717">
    <property type="entry name" value="SANT"/>
    <property type="match status" value="2"/>
</dbReference>
<reference evidence="8 9" key="1">
    <citation type="submission" date="2024-09" db="EMBL/GenBank/DDBJ databases">
        <title>Chromosome-scale assembly of Riccia sorocarpa.</title>
        <authorList>
            <person name="Paukszto L."/>
        </authorList>
    </citation>
    <scope>NUCLEOTIDE SEQUENCE [LARGE SCALE GENOMIC DNA]</scope>
    <source>
        <strain evidence="8">LP-2024</strain>
        <tissue evidence="8">Aerial parts of the thallus</tissue>
    </source>
</reference>
<dbReference type="SUPFAM" id="SSF46689">
    <property type="entry name" value="Homeodomain-like"/>
    <property type="match status" value="1"/>
</dbReference>
<accession>A0ABD3IE00</accession>
<evidence type="ECO:0000259" key="6">
    <source>
        <dbReference type="PROSITE" id="PS50090"/>
    </source>
</evidence>
<dbReference type="FunFam" id="1.10.10.60:FF:000001">
    <property type="entry name" value="MYB-related transcription factor"/>
    <property type="match status" value="1"/>
</dbReference>
<dbReference type="PROSITE" id="PS51294">
    <property type="entry name" value="HTH_MYB"/>
    <property type="match status" value="2"/>
</dbReference>
<evidence type="ECO:0000256" key="2">
    <source>
        <dbReference type="ARBA" id="ARBA00022737"/>
    </source>
</evidence>
<keyword evidence="4" id="KW-0539">Nucleus</keyword>
<protein>
    <submittedName>
        <fullName evidence="8">Uncharacterized protein</fullName>
    </submittedName>
</protein>
<keyword evidence="2" id="KW-0677">Repeat</keyword>
<dbReference type="PANTHER" id="PTHR47994">
    <property type="entry name" value="F14D16.11-RELATED"/>
    <property type="match status" value="1"/>
</dbReference>
<dbReference type="InterPro" id="IPR009057">
    <property type="entry name" value="Homeodomain-like_sf"/>
</dbReference>
<dbReference type="EMBL" id="JBJQOH010000001">
    <property type="protein sequence ID" value="KAL3700482.1"/>
    <property type="molecule type" value="Genomic_DNA"/>
</dbReference>
<dbReference type="PROSITE" id="PS50090">
    <property type="entry name" value="MYB_LIKE"/>
    <property type="match status" value="2"/>
</dbReference>
<dbReference type="Pfam" id="PF00249">
    <property type="entry name" value="Myb_DNA-binding"/>
    <property type="match status" value="2"/>
</dbReference>
<proteinExistence type="predicted"/>
<evidence type="ECO:0000256" key="4">
    <source>
        <dbReference type="ARBA" id="ARBA00023242"/>
    </source>
</evidence>
<evidence type="ECO:0000313" key="8">
    <source>
        <dbReference type="EMBL" id="KAL3700482.1"/>
    </source>
</evidence>
<dbReference type="FunFam" id="1.10.10.60:FF:000349">
    <property type="entry name" value="Transcription factor MYB39"/>
    <property type="match status" value="1"/>
</dbReference>
<dbReference type="Gene3D" id="1.10.10.60">
    <property type="entry name" value="Homeodomain-like"/>
    <property type="match status" value="2"/>
</dbReference>
<dbReference type="InterPro" id="IPR017930">
    <property type="entry name" value="Myb_dom"/>
</dbReference>
<sequence>MGRAPCCDKQGLKKGPWTPDEDQKLVAYIQRHGHGSWRALPKHAGLLRCGKSCRLRWTNYLRPDIKRGRFSLDEEQLIIHLHAILGNRWSAIAAHLPGRTDNEIKNYWNTHLKKRLLHMGIDPVTHKATQSPPLLSSKLSHLAQWDSARLEAEARLARRTSSHDHPDHDTFLRSWKSQATGPLRSDHLPSVPLVPSFMQNWEQSHAQHLASPEFSSCRSTSTTTSSSPSGASSTLEFDSAGAALLLNHLHSSMSSSNSQLNQMESLMSPTSTLRPFDGQDCSSYSSPVPSDSMVQHHCERLMQNSNSSSCTAMNTFPGLISETSMFPSNVGFVDHETSMSVNPCRAPPTTSLWQQPLVQLDSAAAAHAAISSVSDGPSCSVLSSEDESSSSYGSVLQLPPEMLLDLVDSAMGGSNKCMSVAASSAGSCWPDVSQLAGKDYWSNMLKLVGPPCQEMPLAVMDR</sequence>
<feature type="domain" description="Myb-like" evidence="6">
    <location>
        <begin position="9"/>
        <end position="61"/>
    </location>
</feature>
<evidence type="ECO:0000259" key="7">
    <source>
        <dbReference type="PROSITE" id="PS51294"/>
    </source>
</evidence>
<dbReference type="InterPro" id="IPR015495">
    <property type="entry name" value="Myb_TF_plants"/>
</dbReference>
<dbReference type="AlphaFoldDB" id="A0ABD3IE00"/>
<keyword evidence="3" id="KW-0238">DNA-binding</keyword>
<dbReference type="PANTHER" id="PTHR47994:SF5">
    <property type="entry name" value="F14D16.11-RELATED"/>
    <property type="match status" value="1"/>
</dbReference>
<dbReference type="GO" id="GO:0005634">
    <property type="term" value="C:nucleus"/>
    <property type="evidence" value="ECO:0007669"/>
    <property type="project" value="UniProtKB-SubCell"/>
</dbReference>
<feature type="compositionally biased region" description="Low complexity" evidence="5">
    <location>
        <begin position="215"/>
        <end position="234"/>
    </location>
</feature>
<evidence type="ECO:0000256" key="3">
    <source>
        <dbReference type="ARBA" id="ARBA00023125"/>
    </source>
</evidence>